<proteinExistence type="predicted"/>
<dbReference type="SUPFAM" id="SSF51230">
    <property type="entry name" value="Single hybrid motif"/>
    <property type="match status" value="1"/>
</dbReference>
<dbReference type="Pfam" id="PF00364">
    <property type="entry name" value="Biotin_lipoyl"/>
    <property type="match status" value="1"/>
</dbReference>
<evidence type="ECO:0000259" key="2">
    <source>
        <dbReference type="PROSITE" id="PS50968"/>
    </source>
</evidence>
<gene>
    <name evidence="3" type="ORF">E6H03_02815</name>
</gene>
<dbReference type="PROSITE" id="PS50968">
    <property type="entry name" value="BIOTINYL_LIPOYL"/>
    <property type="match status" value="1"/>
</dbReference>
<dbReference type="Gene3D" id="2.40.50.100">
    <property type="match status" value="1"/>
</dbReference>
<sequence length="166" mass="17547">MKTCWVRVGEEEFEVGIDDTGGTLAATLSGRTHRVDLIELMPACYTLIVDGAAHGLVVRDHAGPWVFELDGRTEVAEVTRTGVGAAAVRAGAAQVRYGEIRAPMPGLLLAIPVDQGAQVVAGQPLAIMEAMKMQMEIRAPHAGTVRRVHVSPGQELAAGQLLITMG</sequence>
<dbReference type="AlphaFoldDB" id="A0A537JKF7"/>
<organism evidence="3 4">
    <name type="scientific">Candidatus Segetimicrobium genomatis</name>
    <dbReference type="NCBI Taxonomy" id="2569760"/>
    <lineage>
        <taxon>Bacteria</taxon>
        <taxon>Bacillati</taxon>
        <taxon>Candidatus Sysuimicrobiota</taxon>
        <taxon>Candidatus Sysuimicrobiia</taxon>
        <taxon>Candidatus Sysuimicrobiales</taxon>
        <taxon>Candidatus Segetimicrobiaceae</taxon>
        <taxon>Candidatus Segetimicrobium</taxon>
    </lineage>
</organism>
<dbReference type="EMBL" id="VBAN01000085">
    <property type="protein sequence ID" value="TMI83950.1"/>
    <property type="molecule type" value="Genomic_DNA"/>
</dbReference>
<dbReference type="InterPro" id="IPR011053">
    <property type="entry name" value="Single_hybrid_motif"/>
</dbReference>
<dbReference type="PROSITE" id="PS00188">
    <property type="entry name" value="BIOTIN"/>
    <property type="match status" value="1"/>
</dbReference>
<dbReference type="Proteomes" id="UP000318093">
    <property type="component" value="Unassembled WGS sequence"/>
</dbReference>
<name>A0A537JKF7_9BACT</name>
<comment type="caution">
    <text evidence="3">The sequence shown here is derived from an EMBL/GenBank/DDBJ whole genome shotgun (WGS) entry which is preliminary data.</text>
</comment>
<protein>
    <recommendedName>
        <fullName evidence="2">Lipoyl-binding domain-containing protein</fullName>
    </recommendedName>
</protein>
<feature type="domain" description="Lipoyl-binding" evidence="2">
    <location>
        <begin position="87"/>
        <end position="166"/>
    </location>
</feature>
<dbReference type="InterPro" id="IPR000089">
    <property type="entry name" value="Biotin_lipoyl"/>
</dbReference>
<dbReference type="PANTHER" id="PTHR45266:SF3">
    <property type="entry name" value="OXALOACETATE DECARBOXYLASE ALPHA CHAIN"/>
    <property type="match status" value="1"/>
</dbReference>
<dbReference type="CDD" id="cd06850">
    <property type="entry name" value="biotinyl_domain"/>
    <property type="match status" value="1"/>
</dbReference>
<dbReference type="InterPro" id="IPR050709">
    <property type="entry name" value="Biotin_Carboxyl_Carrier/Decarb"/>
</dbReference>
<dbReference type="PANTHER" id="PTHR45266">
    <property type="entry name" value="OXALOACETATE DECARBOXYLASE ALPHA CHAIN"/>
    <property type="match status" value="1"/>
</dbReference>
<evidence type="ECO:0000313" key="4">
    <source>
        <dbReference type="Proteomes" id="UP000318093"/>
    </source>
</evidence>
<dbReference type="FunFam" id="2.40.50.100:FF:000003">
    <property type="entry name" value="Acetyl-CoA carboxylase biotin carboxyl carrier protein"/>
    <property type="match status" value="1"/>
</dbReference>
<accession>A0A537JKF7</accession>
<evidence type="ECO:0000256" key="1">
    <source>
        <dbReference type="ARBA" id="ARBA00023267"/>
    </source>
</evidence>
<dbReference type="InterPro" id="IPR001882">
    <property type="entry name" value="Biotin_BS"/>
</dbReference>
<reference evidence="3 4" key="1">
    <citation type="journal article" date="2019" name="Nat. Microbiol.">
        <title>Mediterranean grassland soil C-N compound turnover is dependent on rainfall and depth, and is mediated by genomically divergent microorganisms.</title>
        <authorList>
            <person name="Diamond S."/>
            <person name="Andeer P.F."/>
            <person name="Li Z."/>
            <person name="Crits-Christoph A."/>
            <person name="Burstein D."/>
            <person name="Anantharaman K."/>
            <person name="Lane K.R."/>
            <person name="Thomas B.C."/>
            <person name="Pan C."/>
            <person name="Northen T.R."/>
            <person name="Banfield J.F."/>
        </authorList>
    </citation>
    <scope>NUCLEOTIDE SEQUENCE [LARGE SCALE GENOMIC DNA]</scope>
    <source>
        <strain evidence="3">NP_6</strain>
    </source>
</reference>
<evidence type="ECO:0000313" key="3">
    <source>
        <dbReference type="EMBL" id="TMI83950.1"/>
    </source>
</evidence>
<keyword evidence="1" id="KW-0092">Biotin</keyword>